<dbReference type="EMBL" id="FORF01000004">
    <property type="protein sequence ID" value="SFI63969.1"/>
    <property type="molecule type" value="Genomic_DNA"/>
</dbReference>
<dbReference type="STRING" id="1121003.SAMN03080618_01010"/>
<name>A0A1I3JUL7_9HYPH</name>
<dbReference type="AlphaFoldDB" id="A0A1I3JUL7"/>
<dbReference type="Proteomes" id="UP000242763">
    <property type="component" value="Unassembled WGS sequence"/>
</dbReference>
<evidence type="ECO:0000256" key="1">
    <source>
        <dbReference type="SAM" id="SignalP"/>
    </source>
</evidence>
<keyword evidence="1" id="KW-0732">Signal</keyword>
<protein>
    <submittedName>
        <fullName evidence="3">Uncharacterized conserved protein, DUF2147 family</fullName>
    </submittedName>
</protein>
<dbReference type="RefSeq" id="WP_091519354.1">
    <property type="nucleotide sequence ID" value="NZ_FORF01000004.1"/>
</dbReference>
<feature type="chain" id="PRO_5017194098" evidence="1">
    <location>
        <begin position="22"/>
        <end position="114"/>
    </location>
</feature>
<evidence type="ECO:0000313" key="3">
    <source>
        <dbReference type="EMBL" id="SFI63969.1"/>
    </source>
</evidence>
<dbReference type="OrthoDB" id="9811671at2"/>
<dbReference type="InterPro" id="IPR019223">
    <property type="entry name" value="DUF2147"/>
</dbReference>
<proteinExistence type="predicted"/>
<dbReference type="Pfam" id="PF09917">
    <property type="entry name" value="DUF2147"/>
    <property type="match status" value="1"/>
</dbReference>
<evidence type="ECO:0000259" key="2">
    <source>
        <dbReference type="Pfam" id="PF09917"/>
    </source>
</evidence>
<organism evidence="3 4">
    <name type="scientific">Aquamicrobium aerolatum DSM 21857</name>
    <dbReference type="NCBI Taxonomy" id="1121003"/>
    <lineage>
        <taxon>Bacteria</taxon>
        <taxon>Pseudomonadati</taxon>
        <taxon>Pseudomonadota</taxon>
        <taxon>Alphaproteobacteria</taxon>
        <taxon>Hyphomicrobiales</taxon>
        <taxon>Phyllobacteriaceae</taxon>
        <taxon>Aerobium</taxon>
    </lineage>
</organism>
<accession>A0A1I3JUL7</accession>
<reference evidence="4" key="1">
    <citation type="submission" date="2016-10" db="EMBL/GenBank/DDBJ databases">
        <authorList>
            <person name="Varghese N."/>
            <person name="Submissions S."/>
        </authorList>
    </citation>
    <scope>NUCLEOTIDE SEQUENCE [LARGE SCALE GENOMIC DNA]</scope>
    <source>
        <strain evidence="4">DSM 21857</strain>
    </source>
</reference>
<sequence>MFRRLTLAIATSIIVAGSAMAADPIEGNWKTDSGETAQIAAAGGGFAITLRTGKHSGKRIGEMKANGSGKYKGTITDPADDKTYSGNATIKGNALAMQGCVAVVFCKTQNWKRQ</sequence>
<feature type="signal peptide" evidence="1">
    <location>
        <begin position="1"/>
        <end position="21"/>
    </location>
</feature>
<keyword evidence="4" id="KW-1185">Reference proteome</keyword>
<dbReference type="Gene3D" id="2.40.128.520">
    <property type="match status" value="1"/>
</dbReference>
<evidence type="ECO:0000313" key="4">
    <source>
        <dbReference type="Proteomes" id="UP000242763"/>
    </source>
</evidence>
<feature type="domain" description="DUF2147" evidence="2">
    <location>
        <begin position="60"/>
        <end position="113"/>
    </location>
</feature>
<gene>
    <name evidence="3" type="ORF">SAMN03080618_01010</name>
</gene>